<dbReference type="AlphaFoldDB" id="A0A7K8MJQ1"/>
<dbReference type="FunFam" id="3.40.50.1820:FF:000012">
    <property type="entry name" value="Lipase"/>
    <property type="match status" value="1"/>
</dbReference>
<dbReference type="GO" id="GO:0016788">
    <property type="term" value="F:hydrolase activity, acting on ester bonds"/>
    <property type="evidence" value="ECO:0007669"/>
    <property type="project" value="InterPro"/>
</dbReference>
<keyword evidence="5" id="KW-0325">Glycoprotein</keyword>
<organism evidence="7 8">
    <name type="scientific">Ptilorrhoa leucosticta</name>
    <dbReference type="NCBI Taxonomy" id="449384"/>
    <lineage>
        <taxon>Eukaryota</taxon>
        <taxon>Metazoa</taxon>
        <taxon>Chordata</taxon>
        <taxon>Craniata</taxon>
        <taxon>Vertebrata</taxon>
        <taxon>Euteleostomi</taxon>
        <taxon>Archelosauria</taxon>
        <taxon>Archosauria</taxon>
        <taxon>Dinosauria</taxon>
        <taxon>Saurischia</taxon>
        <taxon>Theropoda</taxon>
        <taxon>Coelurosauria</taxon>
        <taxon>Aves</taxon>
        <taxon>Neognathae</taxon>
        <taxon>Neoaves</taxon>
        <taxon>Telluraves</taxon>
        <taxon>Australaves</taxon>
        <taxon>Passeriformes</taxon>
        <taxon>Corvoidea</taxon>
        <taxon>Cinclosomatidae</taxon>
        <taxon>Ptilorrhoa</taxon>
    </lineage>
</organism>
<dbReference type="InterPro" id="IPR000073">
    <property type="entry name" value="AB_hydrolase_1"/>
</dbReference>
<gene>
    <name evidence="7" type="primary">Lipm_2</name>
    <name evidence="7" type="ORF">PTILEU_R05215</name>
</gene>
<evidence type="ECO:0000256" key="5">
    <source>
        <dbReference type="ARBA" id="ARBA00023180"/>
    </source>
</evidence>
<comment type="caution">
    <text evidence="7">The sequence shown here is derived from an EMBL/GenBank/DDBJ whole genome shotgun (WGS) entry which is preliminary data.</text>
</comment>
<evidence type="ECO:0000256" key="3">
    <source>
        <dbReference type="ARBA" id="ARBA00022963"/>
    </source>
</evidence>
<evidence type="ECO:0000313" key="8">
    <source>
        <dbReference type="Proteomes" id="UP000547721"/>
    </source>
</evidence>
<dbReference type="Pfam" id="PF00561">
    <property type="entry name" value="Abhydrolase_1"/>
    <property type="match status" value="1"/>
</dbReference>
<proteinExistence type="inferred from homology"/>
<dbReference type="GO" id="GO:0016042">
    <property type="term" value="P:lipid catabolic process"/>
    <property type="evidence" value="ECO:0007669"/>
    <property type="project" value="UniProtKB-KW"/>
</dbReference>
<keyword evidence="3" id="KW-0442">Lipid degradation</keyword>
<evidence type="ECO:0000256" key="4">
    <source>
        <dbReference type="ARBA" id="ARBA00023098"/>
    </source>
</evidence>
<keyword evidence="2" id="KW-0732">Signal</keyword>
<dbReference type="InterPro" id="IPR029058">
    <property type="entry name" value="AB_hydrolase_fold"/>
</dbReference>
<protein>
    <submittedName>
        <fullName evidence="7">LIPM Lipase</fullName>
    </submittedName>
</protein>
<sequence>SQKILFHGYPSEEYDVVTEDGYILSLNRIPHGRRDPGPSGPRLPVLIVHGFCLDGGDWVDNFPDNSLAFILADAGHDVWIGNNRGNSWSRRHLNLSITSEEFWDFSFHEMAMYDLPAMVDFILVQTEQERLFYVGHAQGTSLGFIAFSSLPHLAKKIRLFFALAPLYTFHHAQGPVLKLVFLPDRLLKAMFGSRELVLVGRKEKLALVEKCSRPLAAEACANEIFLVGGFDRKNLNVSRLDVYLSHFPDYTSVKNLLHWGQTAKTGHFKQFDYGLRNLEKYHRLRPPFYRIEDMTVPVALWSGGHDLVSPPVEIQRLLSLLVHIVHHEHFPSWNHFDHHWGLNAPQRLYRHMVTLMHIWEENP</sequence>
<dbReference type="PANTHER" id="PTHR11005">
    <property type="entry name" value="LYSOSOMAL ACID LIPASE-RELATED"/>
    <property type="match status" value="1"/>
</dbReference>
<dbReference type="Gene3D" id="3.40.50.1820">
    <property type="entry name" value="alpha/beta hydrolase"/>
    <property type="match status" value="1"/>
</dbReference>
<feature type="domain" description="AB hydrolase-1" evidence="6">
    <location>
        <begin position="44"/>
        <end position="341"/>
    </location>
</feature>
<accession>A0A7K8MJQ1</accession>
<comment type="similarity">
    <text evidence="1">Belongs to the AB hydrolase superfamily. Lipase family.</text>
</comment>
<keyword evidence="4" id="KW-0443">Lipid metabolism</keyword>
<keyword evidence="8" id="KW-1185">Reference proteome</keyword>
<feature type="non-terminal residue" evidence="7">
    <location>
        <position position="1"/>
    </location>
</feature>
<feature type="non-terminal residue" evidence="7">
    <location>
        <position position="363"/>
    </location>
</feature>
<evidence type="ECO:0000256" key="2">
    <source>
        <dbReference type="ARBA" id="ARBA00022729"/>
    </source>
</evidence>
<dbReference type="PIRSF" id="PIRSF000862">
    <property type="entry name" value="Steryl_ester_lip"/>
    <property type="match status" value="1"/>
</dbReference>
<reference evidence="7 8" key="1">
    <citation type="submission" date="2019-09" db="EMBL/GenBank/DDBJ databases">
        <title>Bird 10,000 Genomes (B10K) Project - Family phase.</title>
        <authorList>
            <person name="Zhang G."/>
        </authorList>
    </citation>
    <scope>NUCLEOTIDE SEQUENCE [LARGE SCALE GENOMIC DNA]</scope>
    <source>
        <strain evidence="7">B10K-CU-031-17</strain>
        <tissue evidence="7">Muscle</tissue>
    </source>
</reference>
<dbReference type="SUPFAM" id="SSF53474">
    <property type="entry name" value="alpha/beta-Hydrolases"/>
    <property type="match status" value="1"/>
</dbReference>
<dbReference type="InterPro" id="IPR025483">
    <property type="entry name" value="Lipase_euk"/>
</dbReference>
<dbReference type="EMBL" id="VWYY01000938">
    <property type="protein sequence ID" value="NXE40863.1"/>
    <property type="molecule type" value="Genomic_DNA"/>
</dbReference>
<evidence type="ECO:0000259" key="6">
    <source>
        <dbReference type="Pfam" id="PF00561"/>
    </source>
</evidence>
<evidence type="ECO:0000313" key="7">
    <source>
        <dbReference type="EMBL" id="NXE40863.1"/>
    </source>
</evidence>
<evidence type="ECO:0000256" key="1">
    <source>
        <dbReference type="ARBA" id="ARBA00010701"/>
    </source>
</evidence>
<dbReference type="Proteomes" id="UP000547721">
    <property type="component" value="Unassembled WGS sequence"/>
</dbReference>
<name>A0A7K8MJQ1_9CORV</name>